<feature type="transmembrane region" description="Helical" evidence="6">
    <location>
        <begin position="336"/>
        <end position="358"/>
    </location>
</feature>
<dbReference type="RefSeq" id="WP_311665492.1">
    <property type="nucleotide sequence ID" value="NZ_JAVRHT010000047.1"/>
</dbReference>
<reference evidence="7 8" key="1">
    <citation type="submission" date="2023-09" db="EMBL/GenBank/DDBJ databases">
        <authorList>
            <person name="Rey-Velasco X."/>
        </authorList>
    </citation>
    <scope>NUCLEOTIDE SEQUENCE [LARGE SCALE GENOMIC DNA]</scope>
    <source>
        <strain evidence="7 8">F394</strain>
    </source>
</reference>
<keyword evidence="4 6" id="KW-1133">Transmembrane helix</keyword>
<gene>
    <name evidence="7" type="ORF">RM540_14775</name>
</gene>
<dbReference type="EMBL" id="JAVRHT010000047">
    <property type="protein sequence ID" value="MDT0633018.1"/>
    <property type="molecule type" value="Genomic_DNA"/>
</dbReference>
<name>A0ABU3BUP3_9BACT</name>
<feature type="transmembrane region" description="Helical" evidence="6">
    <location>
        <begin position="61"/>
        <end position="82"/>
    </location>
</feature>
<evidence type="ECO:0000313" key="8">
    <source>
        <dbReference type="Proteomes" id="UP001267426"/>
    </source>
</evidence>
<keyword evidence="3 6" id="KW-0812">Transmembrane</keyword>
<protein>
    <submittedName>
        <fullName evidence="7">LptF/LptG family permease</fullName>
    </submittedName>
</protein>
<feature type="transmembrane region" description="Helical" evidence="6">
    <location>
        <begin position="306"/>
        <end position="324"/>
    </location>
</feature>
<dbReference type="PANTHER" id="PTHR33529:SF8">
    <property type="entry name" value="PERMEASE, YJGP_YJGQ FAMILY"/>
    <property type="match status" value="1"/>
</dbReference>
<accession>A0ABU3BUP3</accession>
<comment type="caution">
    <text evidence="7">The sequence shown here is derived from an EMBL/GenBank/DDBJ whole genome shotgun (WGS) entry which is preliminary data.</text>
</comment>
<evidence type="ECO:0000256" key="4">
    <source>
        <dbReference type="ARBA" id="ARBA00022989"/>
    </source>
</evidence>
<feature type="transmembrane region" description="Helical" evidence="6">
    <location>
        <begin position="103"/>
        <end position="123"/>
    </location>
</feature>
<evidence type="ECO:0000256" key="5">
    <source>
        <dbReference type="ARBA" id="ARBA00023136"/>
    </source>
</evidence>
<feature type="transmembrane region" description="Helical" evidence="6">
    <location>
        <begin position="12"/>
        <end position="30"/>
    </location>
</feature>
<dbReference type="Proteomes" id="UP001267426">
    <property type="component" value="Unassembled WGS sequence"/>
</dbReference>
<sequence length="362" mass="39677">MTRFDWHVLRRFVAATALLLALLVATFVVLDLAEYVDDFIDRGATWGQVFGTYYLHYVPEIVRLTSPLALFLAAIYVTARLAQSMQLTALHMAGVSLGRYMRPFVVVGVAVTAVMLAFNGWVVPRATAIVHAFQNEYYRDAPEGRGGAEVYRQASPGVVLTATYFDRDQGRAFGVSLVTVADSAEGGVGARFDAAEMTYDDSLGTWHARDVVLREFRGGAERFRTAATLDTALTVLPRDLAQAERDADRLTLPEARAYVRSLERAGVTERGRPLVGYYSKVSYPFANLILVLIGVPLAAQRRRGGQAAQLALGLGVAFLYLSLQKTIEPLGYVQEIAPVVAAWAPHVLFAGVAAWLFVRANR</sequence>
<evidence type="ECO:0000256" key="1">
    <source>
        <dbReference type="ARBA" id="ARBA00004651"/>
    </source>
</evidence>
<comment type="subcellular location">
    <subcellularLocation>
        <location evidence="1">Cell membrane</location>
        <topology evidence="1">Multi-pass membrane protein</topology>
    </subcellularLocation>
</comment>
<evidence type="ECO:0000256" key="6">
    <source>
        <dbReference type="SAM" id="Phobius"/>
    </source>
</evidence>
<feature type="transmembrane region" description="Helical" evidence="6">
    <location>
        <begin position="281"/>
        <end position="299"/>
    </location>
</feature>
<evidence type="ECO:0000256" key="2">
    <source>
        <dbReference type="ARBA" id="ARBA00022475"/>
    </source>
</evidence>
<dbReference type="Pfam" id="PF03739">
    <property type="entry name" value="LptF_LptG"/>
    <property type="match status" value="1"/>
</dbReference>
<proteinExistence type="predicted"/>
<dbReference type="PANTHER" id="PTHR33529">
    <property type="entry name" value="SLR0882 PROTEIN-RELATED"/>
    <property type="match status" value="1"/>
</dbReference>
<keyword evidence="8" id="KW-1185">Reference proteome</keyword>
<keyword evidence="5 6" id="KW-0472">Membrane</keyword>
<evidence type="ECO:0000256" key="3">
    <source>
        <dbReference type="ARBA" id="ARBA00022692"/>
    </source>
</evidence>
<keyword evidence="2" id="KW-1003">Cell membrane</keyword>
<evidence type="ECO:0000313" key="7">
    <source>
        <dbReference type="EMBL" id="MDT0633018.1"/>
    </source>
</evidence>
<organism evidence="7 8">
    <name type="scientific">Rubrivirga litoralis</name>
    <dbReference type="NCBI Taxonomy" id="3075598"/>
    <lineage>
        <taxon>Bacteria</taxon>
        <taxon>Pseudomonadati</taxon>
        <taxon>Rhodothermota</taxon>
        <taxon>Rhodothermia</taxon>
        <taxon>Rhodothermales</taxon>
        <taxon>Rubricoccaceae</taxon>
        <taxon>Rubrivirga</taxon>
    </lineage>
</organism>
<dbReference type="InterPro" id="IPR005495">
    <property type="entry name" value="LptG/LptF_permease"/>
</dbReference>